<dbReference type="AlphaFoldDB" id="A0A1D8ATT8"/>
<reference evidence="1 2" key="1">
    <citation type="submission" date="2016-06" db="EMBL/GenBank/DDBJ databases">
        <title>Three novel species with peptidoglycan cell walls form the new genus Lacunisphaera gen. nov. in the family Opitutaceae of the verrucomicrobial subdivision 4.</title>
        <authorList>
            <person name="Rast P."/>
            <person name="Gloeckner I."/>
            <person name="Jogler M."/>
            <person name="Boedeker C."/>
            <person name="Jeske O."/>
            <person name="Wiegand S."/>
            <person name="Reinhardt R."/>
            <person name="Schumann P."/>
            <person name="Rohde M."/>
            <person name="Spring S."/>
            <person name="Gloeckner F.O."/>
            <person name="Jogler C."/>
        </authorList>
    </citation>
    <scope>NUCLEOTIDE SEQUENCE [LARGE SCALE GENOMIC DNA]</scope>
    <source>
        <strain evidence="1 2">IG16b</strain>
    </source>
</reference>
<dbReference type="Proteomes" id="UP000095228">
    <property type="component" value="Chromosome"/>
</dbReference>
<dbReference type="EMBL" id="CP016094">
    <property type="protein sequence ID" value="AOS44266.1"/>
    <property type="molecule type" value="Genomic_DNA"/>
</dbReference>
<dbReference type="STRING" id="1838286.Verru16b_01327"/>
<gene>
    <name evidence="1" type="ORF">Verru16b_01327</name>
</gene>
<organism evidence="1 2">
    <name type="scientific">Lacunisphaera limnophila</name>
    <dbReference type="NCBI Taxonomy" id="1838286"/>
    <lineage>
        <taxon>Bacteria</taxon>
        <taxon>Pseudomonadati</taxon>
        <taxon>Verrucomicrobiota</taxon>
        <taxon>Opitutia</taxon>
        <taxon>Opitutales</taxon>
        <taxon>Opitutaceae</taxon>
        <taxon>Lacunisphaera</taxon>
    </lineage>
</organism>
<keyword evidence="2" id="KW-1185">Reference proteome</keyword>
<evidence type="ECO:0000313" key="2">
    <source>
        <dbReference type="Proteomes" id="UP000095228"/>
    </source>
</evidence>
<protein>
    <submittedName>
        <fullName evidence="1">Uncharacterized protein</fullName>
    </submittedName>
</protein>
<evidence type="ECO:0000313" key="1">
    <source>
        <dbReference type="EMBL" id="AOS44266.1"/>
    </source>
</evidence>
<name>A0A1D8ATT8_9BACT</name>
<dbReference type="KEGG" id="obg:Verru16b_01327"/>
<proteinExistence type="predicted"/>
<accession>A0A1D8ATT8</accession>
<sequence length="525" mass="59684">MRERLVEDWLIRIHERGYDVAFCQVLLSQGLHVLRAGHSPTEHGKDVIASTPDRSKLWGYQLKSGNFSQADVTKHREQLNMLVETRPIFPGLPRDFEYQPVLVTTGEFKEPAVSLIKELNESWRVRNLPALELINGRALLADLLKLSADFWPVALPAARTLRSLYLVEGKGDFDPDAFSDLLMRLFAEKTGRNLGRQAAAANLFTSYLLGPFQENMDHWSVFRGWTLTAASIAWAGAKSNTSEGTWHEPYRLARDAAKAALVALHNEAKNENKFRSHGMEFDDYTRVRNVTAMAAAVCVELMSQSTETRAPDIYLARLTQFIAEDRLLFWGEGALSQHLMLIWFLEKHGAHDIAKVLLLRIITLVARKNQEGSPDPLPDGYTSPDDCLTELLSETSDSEVKKAVESHSLLALIILCARRQMRAELNAIWVDITHVRMSILRTEDPLDVLQWSADNATEHSQQFNEHSWRELAEFAFLQDVDRLLPIFQKDPDFALMYLLTFQHRMMGSLLKHLDEHFARVEGASK</sequence>